<sequence>MHAPLITKYIYQIRSRNGAIVDNLQIYGRDEEDAQRKLQQMYRHCEILETRVVSPERNSTSSYEDILSLISNNS</sequence>
<accession>A0A8D5GFC9</accession>
<evidence type="ECO:0000313" key="1">
    <source>
        <dbReference type="EMBL" id="BCM25704.1"/>
    </source>
</evidence>
<organism evidence="1 2">
    <name type="scientific">Methyloradius palustris</name>
    <dbReference type="NCBI Taxonomy" id="2778876"/>
    <lineage>
        <taxon>Bacteria</taxon>
        <taxon>Pseudomonadati</taxon>
        <taxon>Pseudomonadota</taxon>
        <taxon>Betaproteobacteria</taxon>
        <taxon>Nitrosomonadales</taxon>
        <taxon>Methylophilaceae</taxon>
        <taxon>Methyloradius</taxon>
    </lineage>
</organism>
<evidence type="ECO:0000313" key="2">
    <source>
        <dbReference type="Proteomes" id="UP000826722"/>
    </source>
</evidence>
<keyword evidence="2" id="KW-1185">Reference proteome</keyword>
<dbReference type="AlphaFoldDB" id="A0A8D5GFC9"/>
<protein>
    <submittedName>
        <fullName evidence="1">Uncharacterized protein</fullName>
    </submittedName>
</protein>
<dbReference type="KEGG" id="mpau:ZMTM_19630"/>
<name>A0A8D5GFC9_9PROT</name>
<dbReference type="EMBL" id="AP024110">
    <property type="protein sequence ID" value="BCM25704.1"/>
    <property type="molecule type" value="Genomic_DNA"/>
</dbReference>
<proteinExistence type="predicted"/>
<dbReference type="Proteomes" id="UP000826722">
    <property type="component" value="Chromosome"/>
</dbReference>
<reference evidence="1" key="1">
    <citation type="journal article" date="2021" name="Arch. Microbiol.">
        <title>Methyloradius palustris gen. nov., sp. nov., a methanol-oxidizing bacterium isolated from snow.</title>
        <authorList>
            <person name="Miyadera T."/>
            <person name="Kojima H."/>
            <person name="Fukui M."/>
        </authorList>
    </citation>
    <scope>NUCLEOTIDE SEQUENCE</scope>
    <source>
        <strain evidence="1">Zm11</strain>
    </source>
</reference>
<gene>
    <name evidence="1" type="ORF">ZMTM_19630</name>
</gene>